<feature type="binding site" evidence="9">
    <location>
        <position position="238"/>
    </location>
    <ligand>
        <name>Mn(2+)</name>
        <dbReference type="ChEBI" id="CHEBI:29035"/>
    </ligand>
</feature>
<dbReference type="SUPFAM" id="SSF69055">
    <property type="entry name" value="1-deoxy-D-xylulose-5-phosphate reductoisomerase, C-terminal domain"/>
    <property type="match status" value="1"/>
</dbReference>
<evidence type="ECO:0000259" key="11">
    <source>
        <dbReference type="Pfam" id="PF08436"/>
    </source>
</evidence>
<evidence type="ECO:0000313" key="14">
    <source>
        <dbReference type="Proteomes" id="UP000242642"/>
    </source>
</evidence>
<dbReference type="NCBIfam" id="TIGR00243">
    <property type="entry name" value="Dxr"/>
    <property type="match status" value="1"/>
</dbReference>
<dbReference type="Pfam" id="PF08436">
    <property type="entry name" value="DXP_redisom_C"/>
    <property type="match status" value="1"/>
</dbReference>
<dbReference type="GO" id="GO:0030604">
    <property type="term" value="F:1-deoxy-D-xylulose-5-phosphate reductoisomerase activity"/>
    <property type="evidence" value="ECO:0007669"/>
    <property type="project" value="UniProtKB-UniRule"/>
</dbReference>
<dbReference type="PIRSF" id="PIRSF006205">
    <property type="entry name" value="Dxp_reductismrs"/>
    <property type="match status" value="1"/>
</dbReference>
<feature type="binding site" evidence="9">
    <location>
        <position position="131"/>
    </location>
    <ligand>
        <name>NADPH</name>
        <dbReference type="ChEBI" id="CHEBI:57783"/>
    </ligand>
</feature>
<feature type="binding site" evidence="9">
    <location>
        <position position="159"/>
    </location>
    <ligand>
        <name>1-deoxy-D-xylulose 5-phosphate</name>
        <dbReference type="ChEBI" id="CHEBI:57792"/>
    </ligand>
</feature>
<feature type="binding site" evidence="9">
    <location>
        <position position="234"/>
    </location>
    <ligand>
        <name>1-deoxy-D-xylulose 5-phosphate</name>
        <dbReference type="ChEBI" id="CHEBI:57792"/>
    </ligand>
</feature>
<comment type="cofactor">
    <cofactor evidence="9">
        <name>Mg(2+)</name>
        <dbReference type="ChEBI" id="CHEBI:18420"/>
    </cofactor>
    <cofactor evidence="9">
        <name>Mn(2+)</name>
        <dbReference type="ChEBI" id="CHEBI:29035"/>
    </cofactor>
</comment>
<dbReference type="GO" id="GO:0030145">
    <property type="term" value="F:manganese ion binding"/>
    <property type="evidence" value="ECO:0007669"/>
    <property type="project" value="TreeGrafter"/>
</dbReference>
<reference evidence="14" key="1">
    <citation type="submission" date="2016-10" db="EMBL/GenBank/DDBJ databases">
        <authorList>
            <person name="Varghese N."/>
            <person name="Submissions S."/>
        </authorList>
    </citation>
    <scope>NUCLEOTIDE SEQUENCE [LARGE SCALE GENOMIC DNA]</scope>
    <source>
        <strain evidence="14">DSM 18579</strain>
    </source>
</reference>
<evidence type="ECO:0000256" key="9">
    <source>
        <dbReference type="HAMAP-Rule" id="MF_00183"/>
    </source>
</evidence>
<keyword evidence="13" id="KW-0413">Isomerase</keyword>
<feature type="binding site" evidence="9">
    <location>
        <position position="10"/>
    </location>
    <ligand>
        <name>NADPH</name>
        <dbReference type="ChEBI" id="CHEBI:57783"/>
    </ligand>
</feature>
<feature type="binding site" evidence="9">
    <location>
        <position position="132"/>
    </location>
    <ligand>
        <name>1-deoxy-D-xylulose 5-phosphate</name>
        <dbReference type="ChEBI" id="CHEBI:57792"/>
    </ligand>
</feature>
<evidence type="ECO:0000256" key="1">
    <source>
        <dbReference type="ARBA" id="ARBA00005094"/>
    </source>
</evidence>
<feature type="binding site" evidence="9">
    <location>
        <position position="11"/>
    </location>
    <ligand>
        <name>NADPH</name>
        <dbReference type="ChEBI" id="CHEBI:57783"/>
    </ligand>
</feature>
<dbReference type="FunFam" id="3.40.50.720:FF:000045">
    <property type="entry name" value="1-deoxy-D-xylulose 5-phosphate reductoisomerase"/>
    <property type="match status" value="1"/>
</dbReference>
<protein>
    <recommendedName>
        <fullName evidence="9">1-deoxy-D-xylulose 5-phosphate reductoisomerase</fullName>
        <shortName evidence="9">DXP reductoisomerase</shortName>
        <ecNumber evidence="9">1.1.1.267</ecNumber>
    </recommendedName>
    <alternativeName>
        <fullName evidence="9">1-deoxyxylulose-5-phosphate reductoisomerase</fullName>
    </alternativeName>
    <alternativeName>
        <fullName evidence="9">2-C-methyl-D-erythritol 4-phosphate synthase</fullName>
    </alternativeName>
</protein>
<feature type="binding site" evidence="9">
    <location>
        <position position="13"/>
    </location>
    <ligand>
        <name>NADPH</name>
        <dbReference type="ChEBI" id="CHEBI:57783"/>
    </ligand>
</feature>
<gene>
    <name evidence="9" type="primary">dxr</name>
    <name evidence="13" type="ORF">SAMN02583745_00305</name>
</gene>
<feature type="binding site" evidence="9">
    <location>
        <position position="229"/>
    </location>
    <ligand>
        <name>1-deoxy-D-xylulose 5-phosphate</name>
        <dbReference type="ChEBI" id="CHEBI:57792"/>
    </ligand>
</feature>
<dbReference type="GO" id="GO:0016853">
    <property type="term" value="F:isomerase activity"/>
    <property type="evidence" value="ECO:0007669"/>
    <property type="project" value="UniProtKB-KW"/>
</dbReference>
<evidence type="ECO:0000256" key="7">
    <source>
        <dbReference type="ARBA" id="ARBA00023229"/>
    </source>
</evidence>
<dbReference type="GO" id="GO:0051484">
    <property type="term" value="P:isopentenyl diphosphate biosynthetic process, methylerythritol 4-phosphate pathway involved in terpenoid biosynthetic process"/>
    <property type="evidence" value="ECO:0007669"/>
    <property type="project" value="TreeGrafter"/>
</dbReference>
<dbReference type="PANTHER" id="PTHR30525">
    <property type="entry name" value="1-DEOXY-D-XYLULOSE 5-PHOSPHATE REDUCTOISOMERASE"/>
    <property type="match status" value="1"/>
</dbReference>
<evidence type="ECO:0000256" key="2">
    <source>
        <dbReference type="ARBA" id="ARBA00006825"/>
    </source>
</evidence>
<dbReference type="InterPro" id="IPR036291">
    <property type="entry name" value="NAD(P)-bd_dom_sf"/>
</dbReference>
<evidence type="ECO:0000256" key="3">
    <source>
        <dbReference type="ARBA" id="ARBA00022723"/>
    </source>
</evidence>
<feature type="binding site" evidence="9">
    <location>
        <position position="222"/>
    </location>
    <ligand>
        <name>NADPH</name>
        <dbReference type="ChEBI" id="CHEBI:57783"/>
    </ligand>
</feature>
<dbReference type="NCBIfam" id="NF003938">
    <property type="entry name" value="PRK05447.1-1"/>
    <property type="match status" value="1"/>
</dbReference>
<evidence type="ECO:0000259" key="12">
    <source>
        <dbReference type="Pfam" id="PF13288"/>
    </source>
</evidence>
<keyword evidence="5 9" id="KW-0560">Oxidoreductase</keyword>
<keyword evidence="3 9" id="KW-0479">Metal-binding</keyword>
<dbReference type="InterPro" id="IPR026877">
    <property type="entry name" value="DXPR_C"/>
</dbReference>
<evidence type="ECO:0000259" key="10">
    <source>
        <dbReference type="Pfam" id="PF02670"/>
    </source>
</evidence>
<dbReference type="SUPFAM" id="SSF51735">
    <property type="entry name" value="NAD(P)-binding Rossmann-fold domains"/>
    <property type="match status" value="1"/>
</dbReference>
<feature type="domain" description="1-deoxy-D-xylulose 5-phosphate reductoisomerase N-terminal" evidence="10">
    <location>
        <begin position="4"/>
        <end position="139"/>
    </location>
</feature>
<dbReference type="AlphaFoldDB" id="A0A1H9YQT3"/>
<keyword evidence="6 9" id="KW-0464">Manganese</keyword>
<comment type="pathway">
    <text evidence="1 9">Isoprenoid biosynthesis; isopentenyl diphosphate biosynthesis via DXP pathway; isopentenyl diphosphate from 1-deoxy-D-xylulose 5-phosphate: step 1/6.</text>
</comment>
<dbReference type="EMBL" id="FOHV01000002">
    <property type="protein sequence ID" value="SES71422.1"/>
    <property type="molecule type" value="Genomic_DNA"/>
</dbReference>
<dbReference type="PANTHER" id="PTHR30525:SF0">
    <property type="entry name" value="1-DEOXY-D-XYLULOSE 5-PHOSPHATE REDUCTOISOMERASE, CHLOROPLASTIC"/>
    <property type="match status" value="1"/>
</dbReference>
<feature type="binding site" evidence="9">
    <location>
        <position position="193"/>
    </location>
    <ligand>
        <name>1-deoxy-D-xylulose 5-phosphate</name>
        <dbReference type="ChEBI" id="CHEBI:57792"/>
    </ligand>
</feature>
<dbReference type="Gene3D" id="3.40.50.720">
    <property type="entry name" value="NAD(P)-binding Rossmann-like Domain"/>
    <property type="match status" value="1"/>
</dbReference>
<dbReference type="InterPro" id="IPR036169">
    <property type="entry name" value="DXPR_C_sf"/>
</dbReference>
<dbReference type="OrthoDB" id="9806546at2"/>
<proteinExistence type="inferred from homology"/>
<keyword evidence="7 9" id="KW-0414">Isoprene biosynthesis</keyword>
<evidence type="ECO:0000313" key="13">
    <source>
        <dbReference type="EMBL" id="SES71422.1"/>
    </source>
</evidence>
<dbReference type="Gene3D" id="1.10.1740.10">
    <property type="match status" value="1"/>
</dbReference>
<dbReference type="SUPFAM" id="SSF55347">
    <property type="entry name" value="Glyceraldehyde-3-phosphate dehydrogenase-like, C-terminal domain"/>
    <property type="match status" value="1"/>
</dbReference>
<dbReference type="InterPro" id="IPR003821">
    <property type="entry name" value="DXP_reductoisomerase"/>
</dbReference>
<dbReference type="GO" id="GO:0070402">
    <property type="term" value="F:NADPH binding"/>
    <property type="evidence" value="ECO:0007669"/>
    <property type="project" value="InterPro"/>
</dbReference>
<evidence type="ECO:0000256" key="6">
    <source>
        <dbReference type="ARBA" id="ARBA00023211"/>
    </source>
</evidence>
<comment type="function">
    <text evidence="9">Catalyzes the NADPH-dependent rearrangement and reduction of 1-deoxy-D-xylulose-5-phosphate (DXP) to 2-C-methyl-D-erythritol 4-phosphate (MEP).</text>
</comment>
<feature type="binding site" evidence="9">
    <location>
        <position position="158"/>
    </location>
    <ligand>
        <name>1-deoxy-D-xylulose 5-phosphate</name>
        <dbReference type="ChEBI" id="CHEBI:57792"/>
    </ligand>
</feature>
<comment type="catalytic activity">
    <reaction evidence="8">
        <text>2-C-methyl-D-erythritol 4-phosphate + NADP(+) = 1-deoxy-D-xylulose 5-phosphate + NADPH + H(+)</text>
        <dbReference type="Rhea" id="RHEA:13717"/>
        <dbReference type="ChEBI" id="CHEBI:15378"/>
        <dbReference type="ChEBI" id="CHEBI:57783"/>
        <dbReference type="ChEBI" id="CHEBI:57792"/>
        <dbReference type="ChEBI" id="CHEBI:58262"/>
        <dbReference type="ChEBI" id="CHEBI:58349"/>
        <dbReference type="EC" id="1.1.1.267"/>
    </reaction>
    <physiologicalReaction direction="right-to-left" evidence="8">
        <dbReference type="Rhea" id="RHEA:13719"/>
    </physiologicalReaction>
</comment>
<keyword evidence="9" id="KW-0460">Magnesium</keyword>
<comment type="similarity">
    <text evidence="2 9">Belongs to the DXR family.</text>
</comment>
<feature type="binding site" evidence="9">
    <location>
        <position position="157"/>
    </location>
    <ligand>
        <name>Mn(2+)</name>
        <dbReference type="ChEBI" id="CHEBI:29035"/>
    </ligand>
</feature>
<dbReference type="UniPathway" id="UPA00056">
    <property type="reaction ID" value="UER00092"/>
</dbReference>
<dbReference type="STRING" id="1123402.SAMN02583745_00305"/>
<feature type="binding site" evidence="9">
    <location>
        <position position="38"/>
    </location>
    <ligand>
        <name>NADPH</name>
        <dbReference type="ChEBI" id="CHEBI:57783"/>
    </ligand>
</feature>
<dbReference type="Pfam" id="PF02670">
    <property type="entry name" value="DXP_reductoisom"/>
    <property type="match status" value="1"/>
</dbReference>
<comment type="caution">
    <text evidence="9">Lacks conserved residue(s) required for the propagation of feature annotation.</text>
</comment>
<feature type="binding site" evidence="9">
    <location>
        <position position="216"/>
    </location>
    <ligand>
        <name>1-deoxy-D-xylulose 5-phosphate</name>
        <dbReference type="ChEBI" id="CHEBI:57792"/>
    </ligand>
</feature>
<feature type="binding site" evidence="9">
    <location>
        <position position="235"/>
    </location>
    <ligand>
        <name>1-deoxy-D-xylulose 5-phosphate</name>
        <dbReference type="ChEBI" id="CHEBI:57792"/>
    </ligand>
</feature>
<dbReference type="EC" id="1.1.1.267" evidence="9"/>
<evidence type="ECO:0000256" key="5">
    <source>
        <dbReference type="ARBA" id="ARBA00023002"/>
    </source>
</evidence>
<keyword evidence="14" id="KW-1185">Reference proteome</keyword>
<feature type="binding site" evidence="9">
    <location>
        <position position="238"/>
    </location>
    <ligand>
        <name>1-deoxy-D-xylulose 5-phosphate</name>
        <dbReference type="ChEBI" id="CHEBI:57792"/>
    </ligand>
</feature>
<accession>A0A1H9YQT3</accession>
<dbReference type="InterPro" id="IPR013644">
    <property type="entry name" value="DXP_reductoisomerase_C"/>
</dbReference>
<organism evidence="13 14">
    <name type="scientific">Thorsellia anophelis DSM 18579</name>
    <dbReference type="NCBI Taxonomy" id="1123402"/>
    <lineage>
        <taxon>Bacteria</taxon>
        <taxon>Pseudomonadati</taxon>
        <taxon>Pseudomonadota</taxon>
        <taxon>Gammaproteobacteria</taxon>
        <taxon>Enterobacterales</taxon>
        <taxon>Thorselliaceae</taxon>
        <taxon>Thorsellia</taxon>
    </lineage>
</organism>
<feature type="binding site" evidence="9">
    <location>
        <position position="159"/>
    </location>
    <ligand>
        <name>Mn(2+)</name>
        <dbReference type="ChEBI" id="CHEBI:29035"/>
    </ligand>
</feature>
<dbReference type="InterPro" id="IPR013512">
    <property type="entry name" value="DXP_reductoisomerase_N"/>
</dbReference>
<feature type="binding site" evidence="9">
    <location>
        <position position="12"/>
    </location>
    <ligand>
        <name>NADPH</name>
        <dbReference type="ChEBI" id="CHEBI:57783"/>
    </ligand>
</feature>
<dbReference type="Proteomes" id="UP000242642">
    <property type="component" value="Unassembled WGS sequence"/>
</dbReference>
<dbReference type="RefSeq" id="WP_093317111.1">
    <property type="nucleotide sequence ID" value="NZ_FOHV01000002.1"/>
</dbReference>
<feature type="domain" description="DXP reductoisomerase C-terminal" evidence="12">
    <location>
        <begin position="278"/>
        <end position="393"/>
    </location>
</feature>
<evidence type="ECO:0000256" key="4">
    <source>
        <dbReference type="ARBA" id="ARBA00022857"/>
    </source>
</evidence>
<keyword evidence="4 9" id="KW-0521">NADP</keyword>
<comment type="subunit">
    <text evidence="9">Homodimer.</text>
</comment>
<dbReference type="HAMAP" id="MF_00183">
    <property type="entry name" value="DXP_reductoisom"/>
    <property type="match status" value="1"/>
</dbReference>
<dbReference type="Pfam" id="PF13288">
    <property type="entry name" value="DXPR_C"/>
    <property type="match status" value="1"/>
</dbReference>
<name>A0A1H9YQT3_9GAMM</name>
<feature type="domain" description="1-deoxy-D-xylulose 5-phosphate reductoisomerase C-terminal" evidence="11">
    <location>
        <begin position="153"/>
        <end position="246"/>
    </location>
</feature>
<feature type="binding site" evidence="9">
    <location>
        <position position="133"/>
    </location>
    <ligand>
        <name>NADPH</name>
        <dbReference type="ChEBI" id="CHEBI:57783"/>
    </ligand>
</feature>
<feature type="binding site" evidence="9">
    <location>
        <position position="36"/>
    </location>
    <ligand>
        <name>NADPH</name>
        <dbReference type="ChEBI" id="CHEBI:57783"/>
    </ligand>
</feature>
<sequence length="404" mass="44662">MQQIAILGSTGSIGHTSLRVITEHSDKFNVFALIAGGNDKVMFEQAIRYRPKFIVMANIEARDSLAKQLNNYFQMHGSQKFECELLFGEQSMCDVVAHPDIDQVIAAIVGGAGLVPTLAAVKAGKRILLANKESLVMCGKLFMQAVKEHNATLLPIDSEHNAIFQSLPEALQSNLGQVSLADNGIKSIILTGSGGPFLNTPLSDFKLITVQQAITHPKWNMGAKISVDSATMMNKGLEFIEARWLFNASLEEMEVILHPQSIIHSMVRYNDGSVIAQMGNADMAIPINHALTYPMREHSPAQQLDFFNLEPLVFKEPTKDRFPCLFLAKQASQAGQVATTILNAANEVIVAAFLDKRIQFSDIFRLNDMMLSQYVYSEPESVAEVLEIDKEVRVKTNELIAKRV</sequence>
<evidence type="ECO:0000256" key="8">
    <source>
        <dbReference type="ARBA" id="ARBA00048543"/>
    </source>
</evidence>